<keyword evidence="6" id="KW-1185">Reference proteome</keyword>
<comment type="similarity">
    <text evidence="1">Belongs to the GSP E family.</text>
</comment>
<dbReference type="Gene3D" id="3.30.300.160">
    <property type="entry name" value="Type II secretion system, protein E, N-terminal domain"/>
    <property type="match status" value="1"/>
</dbReference>
<keyword evidence="3" id="KW-0067">ATP-binding</keyword>
<dbReference type="GO" id="GO:0016887">
    <property type="term" value="F:ATP hydrolysis activity"/>
    <property type="evidence" value="ECO:0007669"/>
    <property type="project" value="TreeGrafter"/>
</dbReference>
<dbReference type="GO" id="GO:0005886">
    <property type="term" value="C:plasma membrane"/>
    <property type="evidence" value="ECO:0007669"/>
    <property type="project" value="TreeGrafter"/>
</dbReference>
<dbReference type="RefSeq" id="WP_198301409.1">
    <property type="nucleotide sequence ID" value="NZ_CP022423.1"/>
</dbReference>
<evidence type="ECO:0000259" key="4">
    <source>
        <dbReference type="PROSITE" id="PS00662"/>
    </source>
</evidence>
<dbReference type="PANTHER" id="PTHR30258">
    <property type="entry name" value="TYPE II SECRETION SYSTEM PROTEIN GSPE-RELATED"/>
    <property type="match status" value="1"/>
</dbReference>
<dbReference type="AlphaFoldDB" id="A0A221KFI5"/>
<dbReference type="SUPFAM" id="SSF160246">
    <property type="entry name" value="EspE N-terminal domain-like"/>
    <property type="match status" value="1"/>
</dbReference>
<dbReference type="EMBL" id="CP022423">
    <property type="protein sequence ID" value="ASM77788.1"/>
    <property type="molecule type" value="Genomic_DNA"/>
</dbReference>
<name>A0A221KFI5_VITFI</name>
<dbReference type="Proteomes" id="UP000199729">
    <property type="component" value="Chromosome"/>
</dbReference>
<keyword evidence="2" id="KW-0547">Nucleotide-binding</keyword>
<dbReference type="KEGG" id="vff:VITFI_CDS2010"/>
<evidence type="ECO:0000256" key="2">
    <source>
        <dbReference type="ARBA" id="ARBA00022741"/>
    </source>
</evidence>
<accession>A0A221KFI5</accession>
<evidence type="ECO:0000256" key="1">
    <source>
        <dbReference type="ARBA" id="ARBA00006611"/>
    </source>
</evidence>
<evidence type="ECO:0000313" key="5">
    <source>
        <dbReference type="EMBL" id="ASM77788.1"/>
    </source>
</evidence>
<proteinExistence type="inferred from homology"/>
<reference evidence="5 6" key="1">
    <citation type="submission" date="2017-07" db="EMBL/GenBank/DDBJ databases">
        <title>Complete Genome Sequence of the cosmetic ferment Vitreoscilla filiformis (ATCC15551).</title>
        <authorList>
            <person name="Contreras S."/>
            <person name="Sagory-Zalkind P."/>
            <person name="Blanquart H."/>
            <person name="Iltis A."/>
            <person name="Morand S.C."/>
        </authorList>
    </citation>
    <scope>NUCLEOTIDE SEQUENCE [LARGE SCALE GENOMIC DNA]</scope>
    <source>
        <strain evidence="5 6">ATCC 15551</strain>
    </source>
</reference>
<dbReference type="SMART" id="SM00382">
    <property type="entry name" value="AAA"/>
    <property type="match status" value="1"/>
</dbReference>
<dbReference type="GO" id="GO:0005524">
    <property type="term" value="F:ATP binding"/>
    <property type="evidence" value="ECO:0007669"/>
    <property type="project" value="UniProtKB-KW"/>
</dbReference>
<dbReference type="PANTHER" id="PTHR30258:SF1">
    <property type="entry name" value="PROTEIN TRANSPORT PROTEIN HOFB HOMOLOG"/>
    <property type="match status" value="1"/>
</dbReference>
<dbReference type="PROSITE" id="PS00662">
    <property type="entry name" value="T2SP_E"/>
    <property type="match status" value="1"/>
</dbReference>
<evidence type="ECO:0000313" key="6">
    <source>
        <dbReference type="Proteomes" id="UP000199729"/>
    </source>
</evidence>
<dbReference type="SUPFAM" id="SSF52540">
    <property type="entry name" value="P-loop containing nucleoside triphosphate hydrolases"/>
    <property type="match status" value="1"/>
</dbReference>
<dbReference type="Gene3D" id="3.40.50.300">
    <property type="entry name" value="P-loop containing nucleotide triphosphate hydrolases"/>
    <property type="match status" value="1"/>
</dbReference>
<dbReference type="InterPro" id="IPR037257">
    <property type="entry name" value="T2SS_E_N_sf"/>
</dbReference>
<dbReference type="CDD" id="cd01129">
    <property type="entry name" value="PulE-GspE-like"/>
    <property type="match status" value="1"/>
</dbReference>
<dbReference type="InterPro" id="IPR001482">
    <property type="entry name" value="T2SS/T4SS_dom"/>
</dbReference>
<dbReference type="InterPro" id="IPR027417">
    <property type="entry name" value="P-loop_NTPase"/>
</dbReference>
<dbReference type="Gene3D" id="3.30.450.90">
    <property type="match status" value="1"/>
</dbReference>
<evidence type="ECO:0000256" key="3">
    <source>
        <dbReference type="ARBA" id="ARBA00022840"/>
    </source>
</evidence>
<dbReference type="Pfam" id="PF05157">
    <property type="entry name" value="MshEN"/>
    <property type="match status" value="1"/>
</dbReference>
<gene>
    <name evidence="5" type="ORF">VITFI_CDS2010</name>
</gene>
<dbReference type="Pfam" id="PF00437">
    <property type="entry name" value="T2SSE"/>
    <property type="match status" value="1"/>
</dbReference>
<sequence length="633" mass="70396">MTQRAATTAGSLLASPTIYTATQLETALQTQQRMPMMRIGETLVSMGCLTAEQLQAALANQQVGHRAMPLGQLLVKAGYITQEDLRSALIRKMGYPVVSIAHYPVDERAVKRVPAAVAQRLNVLPLQALPGRLAVVMDDPTRSDALSELEFLVQTKISPVLAAERDLSRWIMEIYRRQGQTDTTTFWAAKGQNTQNLLADLERAKVRVPVKNDEDLPPEQADTSLVRLVNSMIVEAHQRGVSDIHIETHPGHEKLRVRFRKDGVLQPYLELPHFWRQALIGRLKVMCGLDIAERRQPQDGKISFSQFVPGFPVELRVAIIPTHNGLEDAVLRLLDNGQLITLEELGLSDRNYQAMVAAITRPHGLVLCSGPTGSGKTTTLHSAMGYLNEPTRKIWTAEDPIEITQPGLRQVQINTKIGFTFAKALRAFLRADPDVIMVGEIRDAETALIAIESSLTGHLVLSTLHTNNATETVARLLDLGLDPFNFADALQAVIAQRLVRKLCPHCLVSEPANAADVDEWLEDYLHAWAHPIDRPDKEELRQQWITRFGVNGQLQRHYSVGCDACETHGSIGRMGIHEVLTITLQLRRMIQSGARQEELLRQAMHDGLRTMRQDGIEKVLAGLTSMEDVRAST</sequence>
<feature type="domain" description="Bacterial type II secretion system protein E" evidence="4">
    <location>
        <begin position="429"/>
        <end position="443"/>
    </location>
</feature>
<dbReference type="InterPro" id="IPR007831">
    <property type="entry name" value="T2SS_GspE_N"/>
</dbReference>
<protein>
    <submittedName>
        <fullName evidence="5">Pilus assembly protein PilB</fullName>
    </submittedName>
</protein>
<organism evidence="5 6">
    <name type="scientific">Vitreoscilla filiformis</name>
    <dbReference type="NCBI Taxonomy" id="63"/>
    <lineage>
        <taxon>Bacteria</taxon>
        <taxon>Pseudomonadati</taxon>
        <taxon>Pseudomonadota</taxon>
        <taxon>Betaproteobacteria</taxon>
        <taxon>Neisseriales</taxon>
        <taxon>Neisseriaceae</taxon>
        <taxon>Vitreoscilla</taxon>
    </lineage>
</organism>
<dbReference type="InterPro" id="IPR003593">
    <property type="entry name" value="AAA+_ATPase"/>
</dbReference>